<dbReference type="RefSeq" id="WP_169698368.1">
    <property type="nucleotide sequence ID" value="NZ_LS974202.1"/>
</dbReference>
<dbReference type="AlphaFoldDB" id="A0A7Z7LD98"/>
<dbReference type="Gene3D" id="3.40.630.30">
    <property type="match status" value="2"/>
</dbReference>
<feature type="domain" description="N-acetyltransferase" evidence="1">
    <location>
        <begin position="3"/>
        <end position="167"/>
    </location>
</feature>
<dbReference type="GO" id="GO:0016747">
    <property type="term" value="F:acyltransferase activity, transferring groups other than amino-acyl groups"/>
    <property type="evidence" value="ECO:0007669"/>
    <property type="project" value="InterPro"/>
</dbReference>
<gene>
    <name evidence="2" type="ORF">MESINF_0495</name>
</gene>
<dbReference type="EMBL" id="LS974202">
    <property type="protein sequence ID" value="SSC11944.1"/>
    <property type="molecule type" value="Genomic_DNA"/>
</dbReference>
<proteinExistence type="predicted"/>
<protein>
    <submittedName>
        <fullName evidence="2">GCN5-related N-acetyltransferase</fullName>
    </submittedName>
</protein>
<name>A0A7Z7LD98_9BACT</name>
<dbReference type="PROSITE" id="PS51186">
    <property type="entry name" value="GNAT"/>
    <property type="match status" value="2"/>
</dbReference>
<accession>A0A7Z7LD98</accession>
<organism evidence="2 3">
    <name type="scientific">Mesotoga infera</name>
    <dbReference type="NCBI Taxonomy" id="1236046"/>
    <lineage>
        <taxon>Bacteria</taxon>
        <taxon>Thermotogati</taxon>
        <taxon>Thermotogota</taxon>
        <taxon>Thermotogae</taxon>
        <taxon>Kosmotogales</taxon>
        <taxon>Kosmotogaceae</taxon>
        <taxon>Mesotoga</taxon>
    </lineage>
</organism>
<dbReference type="CDD" id="cd04301">
    <property type="entry name" value="NAT_SF"/>
    <property type="match status" value="1"/>
</dbReference>
<dbReference type="InterPro" id="IPR000182">
    <property type="entry name" value="GNAT_dom"/>
</dbReference>
<dbReference type="Proteomes" id="UP000250796">
    <property type="component" value="Chromosome MESINF"/>
</dbReference>
<keyword evidence="3" id="KW-1185">Reference proteome</keyword>
<dbReference type="SUPFAM" id="SSF55729">
    <property type="entry name" value="Acyl-CoA N-acyltransferases (Nat)"/>
    <property type="match status" value="2"/>
</dbReference>
<reference evidence="2 3" key="1">
    <citation type="submission" date="2017-01" db="EMBL/GenBank/DDBJ databases">
        <authorList>
            <person name="Erauso G."/>
        </authorList>
    </citation>
    <scope>NUCLEOTIDE SEQUENCE [LARGE SCALE GENOMIC DNA]</scope>
    <source>
        <strain evidence="2">MESINF1</strain>
    </source>
</reference>
<evidence type="ECO:0000313" key="3">
    <source>
        <dbReference type="Proteomes" id="UP000250796"/>
    </source>
</evidence>
<dbReference type="InterPro" id="IPR016181">
    <property type="entry name" value="Acyl_CoA_acyltransferase"/>
</dbReference>
<sequence>MRYYIDEATPLELNEIRTRMYRAIPESSNGRYSLGELKPVDEVYRDFLSAGDSVAVMRYRGTIVGYIHFGRRREETYSSEETGHIFDIFVEKTHRKRGIATRLLDHALYRMYSQGYRKVSGNTFRGGPGWEILLKRGFRPVSVCLSIESQSNARRGVCDVSLGVPADLSMFSEDLLVFGAELMQDLSVNLSGLFYRLNAIIEKGATLLIAHRSDSPAGFMVYSVFDDLMTYDFLGYLDFVFVVNPFRRLGVAGDLLCESLRRLKGIQAREMFFECDCDSYCHKWALSMGMKEFSVLLEKDLDVLR</sequence>
<feature type="domain" description="N-acetyltransferase" evidence="1">
    <location>
        <begin position="166"/>
        <end position="305"/>
    </location>
</feature>
<evidence type="ECO:0000259" key="1">
    <source>
        <dbReference type="PROSITE" id="PS51186"/>
    </source>
</evidence>
<evidence type="ECO:0000313" key="2">
    <source>
        <dbReference type="EMBL" id="SSC11944.1"/>
    </source>
</evidence>
<dbReference type="Pfam" id="PF00583">
    <property type="entry name" value="Acetyltransf_1"/>
    <property type="match status" value="1"/>
</dbReference>
<dbReference type="KEGG" id="minf:MESINF_0495"/>
<keyword evidence="2" id="KW-0808">Transferase</keyword>